<feature type="compositionally biased region" description="Basic and acidic residues" evidence="5">
    <location>
        <begin position="1"/>
        <end position="10"/>
    </location>
</feature>
<evidence type="ECO:0000256" key="1">
    <source>
        <dbReference type="ARBA" id="ARBA00008779"/>
    </source>
</evidence>
<dbReference type="CDD" id="cd16025">
    <property type="entry name" value="PAS_like"/>
    <property type="match status" value="1"/>
</dbReference>
<dbReference type="InterPro" id="IPR024607">
    <property type="entry name" value="Sulfatase_CS"/>
</dbReference>
<dbReference type="PANTHER" id="PTHR42693:SF43">
    <property type="entry name" value="BLL2667 PROTEIN"/>
    <property type="match status" value="1"/>
</dbReference>
<dbReference type="Gene3D" id="3.40.720.10">
    <property type="entry name" value="Alkaline Phosphatase, subunit A"/>
    <property type="match status" value="1"/>
</dbReference>
<keyword evidence="4" id="KW-0106">Calcium</keyword>
<dbReference type="SUPFAM" id="SSF53649">
    <property type="entry name" value="Alkaline phosphatase-like"/>
    <property type="match status" value="1"/>
</dbReference>
<evidence type="ECO:0000256" key="2">
    <source>
        <dbReference type="ARBA" id="ARBA00022723"/>
    </source>
</evidence>
<dbReference type="InterPro" id="IPR050738">
    <property type="entry name" value="Sulfatase"/>
</dbReference>
<gene>
    <name evidence="7" type="ORF">GCM10011487_27060</name>
</gene>
<dbReference type="AlphaFoldDB" id="A0A829YDJ2"/>
<dbReference type="InterPro" id="IPR017850">
    <property type="entry name" value="Alkaline_phosphatase_core_sf"/>
</dbReference>
<feature type="region of interest" description="Disordered" evidence="5">
    <location>
        <begin position="1"/>
        <end position="23"/>
    </location>
</feature>
<dbReference type="Proteomes" id="UP000445000">
    <property type="component" value="Unassembled WGS sequence"/>
</dbReference>
<protein>
    <submittedName>
        <fullName evidence="7">Arylsulfatase</fullName>
    </submittedName>
</protein>
<accession>A0A829YDJ2</accession>
<evidence type="ECO:0000313" key="7">
    <source>
        <dbReference type="EMBL" id="GFE80706.1"/>
    </source>
</evidence>
<dbReference type="InterPro" id="IPR000917">
    <property type="entry name" value="Sulfatase_N"/>
</dbReference>
<dbReference type="RefSeq" id="WP_161812356.1">
    <property type="nucleotide sequence ID" value="NZ_BLJN01000002.1"/>
</dbReference>
<keyword evidence="8" id="KW-1185">Reference proteome</keyword>
<keyword evidence="2" id="KW-0479">Metal-binding</keyword>
<evidence type="ECO:0000256" key="3">
    <source>
        <dbReference type="ARBA" id="ARBA00022801"/>
    </source>
</evidence>
<comment type="caution">
    <text evidence="7">The sequence shown here is derived from an EMBL/GenBank/DDBJ whole genome shotgun (WGS) entry which is preliminary data.</text>
</comment>
<evidence type="ECO:0000313" key="8">
    <source>
        <dbReference type="Proteomes" id="UP000445000"/>
    </source>
</evidence>
<evidence type="ECO:0000256" key="4">
    <source>
        <dbReference type="ARBA" id="ARBA00022837"/>
    </source>
</evidence>
<name>A0A829YDJ2_9GAMM</name>
<sequence length="779" mass="85619">MGDTRHKAPDRTILPLPEPQSPPITEIDARKAKAPARFELKPPKDAGAPNVVFILIDNMGFGDPGCFGGPIDMPAFGFLARGGLRYNNMHTAPVCSPTRVALLTGRNSHSANMGGVAEMGTAFPGMNCVRPNAIAPLAEILRLNGYGTAMFGKSHELPPWELSVSGPMDRWPAHSGFDKFYGFLQGESDLYSPALYDGVTRIPTPRTPDYHVSTNITDQAIRWVRTQQSLTPDKPFFIYYAAAGTHDPHHVPKRWIDKYKGKFDQGWDKLREETLSRQIKLGTVPPNTTLAPMPEVVQPWNSFKPEVQRVLARQMEVYAGMAEHTDYEIGRLVQAIEDLGELDNTLLVWIAGDNGGSPFGGPIGSFNQLASFNGVPETMENLLEHIDDLGGPSASGHYAMAWGQASCTPMVGGQGHATFSSTRNATVIHWPKGIKAQGELRCQFQHVIDLVPTVLDATGLPEPTVVNGITQRPIEGRSLLNTFDDATAKSRHTIQYFEYGGNRAIYQDGWYATTLHKAFWEAAPRAAFENDTWELYNAEEDFSLTNDLAARYPEKLEALKALFLTEAIKYQVLPLDDRVLERFNAAVAGRPDLMGPRTSLTLYEGMIGLSENAFINMKNRSYTITAELDIPEGGAEGVIIAHGGHTGGWSLYVKRGCAKFVYNWFGREIYEVAAPVPLPIGAVTLRWEFIYDGGKKPGAGGRGDIFINGEQVTSGRIDRTIPFFTGTEPADVGMDDLTPVTHDYQAYDNKFTGTIRKIVIGVGPVDETFDPPLEWNGVG</sequence>
<evidence type="ECO:0000256" key="5">
    <source>
        <dbReference type="SAM" id="MobiDB-lite"/>
    </source>
</evidence>
<evidence type="ECO:0000259" key="6">
    <source>
        <dbReference type="Pfam" id="PF00884"/>
    </source>
</evidence>
<proteinExistence type="inferred from homology"/>
<dbReference type="Gene3D" id="3.30.1120.10">
    <property type="match status" value="1"/>
</dbReference>
<dbReference type="GO" id="GO:0016787">
    <property type="term" value="F:hydrolase activity"/>
    <property type="evidence" value="ECO:0007669"/>
    <property type="project" value="UniProtKB-KW"/>
</dbReference>
<dbReference type="GO" id="GO:0046872">
    <property type="term" value="F:metal ion binding"/>
    <property type="evidence" value="ECO:0007669"/>
    <property type="project" value="UniProtKB-KW"/>
</dbReference>
<dbReference type="Pfam" id="PF00884">
    <property type="entry name" value="Sulfatase"/>
    <property type="match status" value="1"/>
</dbReference>
<feature type="domain" description="Sulfatase N-terminal" evidence="6">
    <location>
        <begin position="49"/>
        <end position="459"/>
    </location>
</feature>
<dbReference type="EMBL" id="BLJN01000002">
    <property type="protein sequence ID" value="GFE80706.1"/>
    <property type="molecule type" value="Genomic_DNA"/>
</dbReference>
<keyword evidence="3" id="KW-0378">Hydrolase</keyword>
<reference evidence="8" key="1">
    <citation type="submission" date="2020-01" db="EMBL/GenBank/DDBJ databases">
        <title>'Steroidobacter agaridevorans' sp. nov., agar-degrading bacteria isolated from rhizosphere soils.</title>
        <authorList>
            <person name="Ikenaga M."/>
            <person name="Kataoka M."/>
            <person name="Murouchi A."/>
            <person name="Katsuragi S."/>
            <person name="Sakai M."/>
        </authorList>
    </citation>
    <scope>NUCLEOTIDE SEQUENCE [LARGE SCALE GENOMIC DNA]</scope>
    <source>
        <strain evidence="8">YU21-B</strain>
    </source>
</reference>
<organism evidence="7 8">
    <name type="scientific">Steroidobacter agaridevorans</name>
    <dbReference type="NCBI Taxonomy" id="2695856"/>
    <lineage>
        <taxon>Bacteria</taxon>
        <taxon>Pseudomonadati</taxon>
        <taxon>Pseudomonadota</taxon>
        <taxon>Gammaproteobacteria</taxon>
        <taxon>Steroidobacterales</taxon>
        <taxon>Steroidobacteraceae</taxon>
        <taxon>Steroidobacter</taxon>
    </lineage>
</organism>
<dbReference type="PANTHER" id="PTHR42693">
    <property type="entry name" value="ARYLSULFATASE FAMILY MEMBER"/>
    <property type="match status" value="1"/>
</dbReference>
<comment type="similarity">
    <text evidence="1">Belongs to the sulfatase family.</text>
</comment>
<dbReference type="PROSITE" id="PS00523">
    <property type="entry name" value="SULFATASE_1"/>
    <property type="match status" value="1"/>
</dbReference>